<dbReference type="Pfam" id="PF21016">
    <property type="entry name" value="RlmN_N"/>
    <property type="match status" value="1"/>
</dbReference>
<evidence type="ECO:0000256" key="9">
    <source>
        <dbReference type="ARBA" id="ARBA00022694"/>
    </source>
</evidence>
<keyword evidence="11" id="KW-0408">Iron</keyword>
<dbReference type="Gene3D" id="3.20.20.70">
    <property type="entry name" value="Aldolase class I"/>
    <property type="match status" value="1"/>
</dbReference>
<evidence type="ECO:0000256" key="3">
    <source>
        <dbReference type="ARBA" id="ARBA00022485"/>
    </source>
</evidence>
<evidence type="ECO:0000256" key="10">
    <source>
        <dbReference type="ARBA" id="ARBA00022723"/>
    </source>
</evidence>
<dbReference type="EC" id="2.1.1.192" evidence="14"/>
<dbReference type="Pfam" id="PF04055">
    <property type="entry name" value="Radical_SAM"/>
    <property type="match status" value="1"/>
</dbReference>
<protein>
    <submittedName>
        <fullName evidence="14">23S rRNA (Adenine(2503)-C(2))-methyltransferase RlmN</fullName>
        <ecNumber evidence="14">2.1.1.192</ecNumber>
    </submittedName>
</protein>
<dbReference type="PANTHER" id="PTHR30544">
    <property type="entry name" value="23S RRNA METHYLTRANSFERASE"/>
    <property type="match status" value="1"/>
</dbReference>
<dbReference type="EMBL" id="JBBNPS010000026">
    <property type="protein sequence ID" value="MEQ3354151.1"/>
    <property type="molecule type" value="Genomic_DNA"/>
</dbReference>
<keyword evidence="7 14" id="KW-0808">Transferase</keyword>
<organism evidence="14 15">
    <name type="scientific">Aedoeadaptatus acetigenes</name>
    <dbReference type="NCBI Taxonomy" id="2981723"/>
    <lineage>
        <taxon>Bacteria</taxon>
        <taxon>Bacillati</taxon>
        <taxon>Bacillota</taxon>
        <taxon>Tissierellia</taxon>
        <taxon>Tissierellales</taxon>
        <taxon>Peptoniphilaceae</taxon>
        <taxon>Aedoeadaptatus</taxon>
    </lineage>
</organism>
<keyword evidence="12" id="KW-0411">Iron-sulfur</keyword>
<keyword evidence="4" id="KW-0963">Cytoplasm</keyword>
<keyword evidence="15" id="KW-1185">Reference proteome</keyword>
<evidence type="ECO:0000256" key="12">
    <source>
        <dbReference type="ARBA" id="ARBA00023014"/>
    </source>
</evidence>
<dbReference type="NCBIfam" id="TIGR00048">
    <property type="entry name" value="rRNA_mod_RlmN"/>
    <property type="match status" value="1"/>
</dbReference>
<dbReference type="InterPro" id="IPR058240">
    <property type="entry name" value="rSAM_sf"/>
</dbReference>
<dbReference type="GO" id="GO:0032259">
    <property type="term" value="P:methylation"/>
    <property type="evidence" value="ECO:0007669"/>
    <property type="project" value="UniProtKB-KW"/>
</dbReference>
<dbReference type="SFLD" id="SFLDS00029">
    <property type="entry name" value="Radical_SAM"/>
    <property type="match status" value="1"/>
</dbReference>
<sequence length="341" mass="38264">MHWMEMTPEELKAYVAGFGEKSFRATQLFEGIHGQRKALEELSNVPDSLKNALPAPLRGAKIVKRLASKLDETKKYLYEMEDGEIVEGVLMKYHYGYSLCVSTQVGCRMGCSFCVSTLKGRIRDLTPYEMLSQIYAVEENEEISVGNIILMGSGEPLDNYDNVLRFLKLLHEPKGKNMSYRSMTISTCGLVDGIGRLAKEGLPVNLAISLHETDQSAREALMPVANSYNLDELFSALRDYCDETKQRITLEYTLIQGKNDQPRNIREMKALTKGLPCHVNLIALNDTAHFAEKKPSKEHILRFQRELSQSGVSCTIRRELGSDIQASCGQLKAGSEAIKTR</sequence>
<dbReference type="PANTHER" id="PTHR30544:SF5">
    <property type="entry name" value="RADICAL SAM CORE DOMAIN-CONTAINING PROTEIN"/>
    <property type="match status" value="1"/>
</dbReference>
<comment type="caution">
    <text evidence="14">The sequence shown here is derived from an EMBL/GenBank/DDBJ whole genome shotgun (WGS) entry which is preliminary data.</text>
</comment>
<evidence type="ECO:0000313" key="14">
    <source>
        <dbReference type="EMBL" id="MEQ3354151.1"/>
    </source>
</evidence>
<keyword evidence="10" id="KW-0479">Metal-binding</keyword>
<evidence type="ECO:0000259" key="13">
    <source>
        <dbReference type="PROSITE" id="PS51918"/>
    </source>
</evidence>
<dbReference type="InterPro" id="IPR013785">
    <property type="entry name" value="Aldolase_TIM"/>
</dbReference>
<dbReference type="SFLD" id="SFLDG01062">
    <property type="entry name" value="methyltransferase_(Class_A)"/>
    <property type="match status" value="1"/>
</dbReference>
<keyword evidence="3" id="KW-0004">4Fe-4S</keyword>
<dbReference type="InterPro" id="IPR048641">
    <property type="entry name" value="RlmN_N"/>
</dbReference>
<keyword evidence="8" id="KW-0949">S-adenosyl-L-methionine</keyword>
<dbReference type="SUPFAM" id="SSF102114">
    <property type="entry name" value="Radical SAM enzymes"/>
    <property type="match status" value="1"/>
</dbReference>
<evidence type="ECO:0000256" key="5">
    <source>
        <dbReference type="ARBA" id="ARBA00022552"/>
    </source>
</evidence>
<feature type="domain" description="Radical SAM core" evidence="13">
    <location>
        <begin position="93"/>
        <end position="323"/>
    </location>
</feature>
<evidence type="ECO:0000256" key="1">
    <source>
        <dbReference type="ARBA" id="ARBA00001966"/>
    </source>
</evidence>
<dbReference type="InterPro" id="IPR004383">
    <property type="entry name" value="rRNA_lsu_MTrfase_RlmN/Cfr"/>
</dbReference>
<dbReference type="PIRSF" id="PIRSF006004">
    <property type="entry name" value="CHP00048"/>
    <property type="match status" value="1"/>
</dbReference>
<proteinExistence type="predicted"/>
<dbReference type="PROSITE" id="PS51918">
    <property type="entry name" value="RADICAL_SAM"/>
    <property type="match status" value="1"/>
</dbReference>
<dbReference type="RefSeq" id="WP_148474423.1">
    <property type="nucleotide sequence ID" value="NZ_JAOQJD010000017.1"/>
</dbReference>
<dbReference type="InterPro" id="IPR007197">
    <property type="entry name" value="rSAM"/>
</dbReference>
<dbReference type="InterPro" id="IPR027492">
    <property type="entry name" value="RNA_MTrfase_RlmN"/>
</dbReference>
<evidence type="ECO:0000256" key="4">
    <source>
        <dbReference type="ARBA" id="ARBA00022490"/>
    </source>
</evidence>
<comment type="subcellular location">
    <subcellularLocation>
        <location evidence="2">Cytoplasm</location>
    </subcellularLocation>
</comment>
<keyword evidence="9" id="KW-0819">tRNA processing</keyword>
<reference evidence="14 15" key="1">
    <citation type="submission" date="2024-04" db="EMBL/GenBank/DDBJ databases">
        <title>Human intestinal bacterial collection.</title>
        <authorList>
            <person name="Pauvert C."/>
            <person name="Hitch T.C.A."/>
            <person name="Clavel T."/>
        </authorList>
    </citation>
    <scope>NUCLEOTIDE SEQUENCE [LARGE SCALE GENOMIC DNA]</scope>
    <source>
        <strain evidence="14 15">CLA-SR-H026</strain>
    </source>
</reference>
<comment type="cofactor">
    <cofactor evidence="1">
        <name>[4Fe-4S] cluster</name>
        <dbReference type="ChEBI" id="CHEBI:49883"/>
    </cofactor>
</comment>
<evidence type="ECO:0000256" key="8">
    <source>
        <dbReference type="ARBA" id="ARBA00022691"/>
    </source>
</evidence>
<dbReference type="InterPro" id="IPR040072">
    <property type="entry name" value="Methyltransferase_A"/>
</dbReference>
<evidence type="ECO:0000256" key="11">
    <source>
        <dbReference type="ARBA" id="ARBA00023004"/>
    </source>
</evidence>
<evidence type="ECO:0000256" key="2">
    <source>
        <dbReference type="ARBA" id="ARBA00004496"/>
    </source>
</evidence>
<evidence type="ECO:0000256" key="7">
    <source>
        <dbReference type="ARBA" id="ARBA00022679"/>
    </source>
</evidence>
<dbReference type="Proteomes" id="UP001481872">
    <property type="component" value="Unassembled WGS sequence"/>
</dbReference>
<gene>
    <name evidence="14" type="primary">rlmN</name>
    <name evidence="14" type="ORF">AAA081_07595</name>
</gene>
<accession>A0ABV1J7H3</accession>
<keyword evidence="6 14" id="KW-0489">Methyltransferase</keyword>
<keyword evidence="5" id="KW-0698">rRNA processing</keyword>
<evidence type="ECO:0000256" key="6">
    <source>
        <dbReference type="ARBA" id="ARBA00022603"/>
    </source>
</evidence>
<evidence type="ECO:0000313" key="15">
    <source>
        <dbReference type="Proteomes" id="UP001481872"/>
    </source>
</evidence>
<name>A0ABV1J7H3_9FIRM</name>
<dbReference type="SFLD" id="SFLDF00275">
    <property type="entry name" value="adenosine_C2_methyltransferase"/>
    <property type="match status" value="1"/>
</dbReference>
<dbReference type="GO" id="GO:0008168">
    <property type="term" value="F:methyltransferase activity"/>
    <property type="evidence" value="ECO:0007669"/>
    <property type="project" value="UniProtKB-KW"/>
</dbReference>
<dbReference type="Gene3D" id="1.10.150.530">
    <property type="match status" value="1"/>
</dbReference>